<dbReference type="InterPro" id="IPR006674">
    <property type="entry name" value="HD_domain"/>
</dbReference>
<feature type="region of interest" description="Disordered" evidence="1">
    <location>
        <begin position="1"/>
        <end position="25"/>
    </location>
</feature>
<organism evidence="3 4">
    <name type="scientific">Desulfovibrio subterraneus</name>
    <dbReference type="NCBI Taxonomy" id="2718620"/>
    <lineage>
        <taxon>Bacteria</taxon>
        <taxon>Pseudomonadati</taxon>
        <taxon>Thermodesulfobacteriota</taxon>
        <taxon>Desulfovibrionia</taxon>
        <taxon>Desulfovibrionales</taxon>
        <taxon>Desulfovibrionaceae</taxon>
        <taxon>Desulfovibrio</taxon>
    </lineage>
</organism>
<keyword evidence="3" id="KW-0378">Hydrolase</keyword>
<proteinExistence type="predicted"/>
<dbReference type="NCBIfam" id="TIGR00277">
    <property type="entry name" value="HDIG"/>
    <property type="match status" value="1"/>
</dbReference>
<comment type="caution">
    <text evidence="3">The sequence shown here is derived from an EMBL/GenBank/DDBJ whole genome shotgun (WGS) entry which is preliminary data.</text>
</comment>
<sequence>MTGQQAQQKSSLHHESTPPLQFSDNPRWLVPDAAMCRTLWGKYAMPDHIREHSEHVAIVAEFIASAGAQAGMSVNVPAVEACALLHDIAKSYTIVHGGNHSQLGASIVMEVFGNPHIAQGVLHHVHWPWHIDVDAWCLPLCIIYADKRVMHNHVVTLDERFDDLYVRYGKTERIRQRIHESYLQAVAIETAFSRRMGIPLNAYSLDSGRMVQRT</sequence>
<name>A0A7J0BD78_9BACT</name>
<evidence type="ECO:0000256" key="1">
    <source>
        <dbReference type="SAM" id="MobiDB-lite"/>
    </source>
</evidence>
<gene>
    <name evidence="3" type="ORF">DSM101010T_00080</name>
</gene>
<evidence type="ECO:0000313" key="3">
    <source>
        <dbReference type="EMBL" id="GFM31643.1"/>
    </source>
</evidence>
<dbReference type="RefSeq" id="WP_174403360.1">
    <property type="nucleotide sequence ID" value="NZ_BLVO01000001.1"/>
</dbReference>
<dbReference type="GO" id="GO:0016787">
    <property type="term" value="F:hydrolase activity"/>
    <property type="evidence" value="ECO:0007669"/>
    <property type="project" value="UniProtKB-KW"/>
</dbReference>
<dbReference type="EMBL" id="BLVO01000001">
    <property type="protein sequence ID" value="GFM31643.1"/>
    <property type="molecule type" value="Genomic_DNA"/>
</dbReference>
<accession>A0A7J0BD78</accession>
<dbReference type="Pfam" id="PF01966">
    <property type="entry name" value="HD"/>
    <property type="match status" value="1"/>
</dbReference>
<evidence type="ECO:0000313" key="4">
    <source>
        <dbReference type="Proteomes" id="UP000503840"/>
    </source>
</evidence>
<dbReference type="InterPro" id="IPR003607">
    <property type="entry name" value="HD/PDEase_dom"/>
</dbReference>
<keyword evidence="4" id="KW-1185">Reference proteome</keyword>
<reference evidence="3 4" key="1">
    <citation type="submission" date="2020-05" db="EMBL/GenBank/DDBJ databases">
        <title>Draft genome sequence of Desulfovibrio sp. strain HN2T.</title>
        <authorList>
            <person name="Ueno A."/>
            <person name="Tamazawa S."/>
            <person name="Tamamura S."/>
            <person name="Murakami T."/>
            <person name="Kiyama T."/>
            <person name="Inomata H."/>
            <person name="Amano Y."/>
            <person name="Miyakawa K."/>
            <person name="Tamaki H."/>
            <person name="Naganuma T."/>
            <person name="Kaneko K."/>
        </authorList>
    </citation>
    <scope>NUCLEOTIDE SEQUENCE [LARGE SCALE GENOMIC DNA]</scope>
    <source>
        <strain evidence="3 4">HN2</strain>
    </source>
</reference>
<protein>
    <submittedName>
        <fullName evidence="3">Phosphohydrolase</fullName>
    </submittedName>
</protein>
<dbReference type="SUPFAM" id="SSF109604">
    <property type="entry name" value="HD-domain/PDEase-like"/>
    <property type="match status" value="1"/>
</dbReference>
<dbReference type="InterPro" id="IPR006675">
    <property type="entry name" value="HDIG_dom"/>
</dbReference>
<dbReference type="AlphaFoldDB" id="A0A7J0BD78"/>
<feature type="domain" description="HD" evidence="2">
    <location>
        <begin position="51"/>
        <end position="128"/>
    </location>
</feature>
<evidence type="ECO:0000259" key="2">
    <source>
        <dbReference type="Pfam" id="PF01966"/>
    </source>
</evidence>
<dbReference type="Gene3D" id="1.10.3210.10">
    <property type="entry name" value="Hypothetical protein af1432"/>
    <property type="match status" value="1"/>
</dbReference>
<feature type="compositionally biased region" description="Polar residues" evidence="1">
    <location>
        <begin position="1"/>
        <end position="10"/>
    </location>
</feature>
<dbReference type="CDD" id="cd00077">
    <property type="entry name" value="HDc"/>
    <property type="match status" value="1"/>
</dbReference>
<dbReference type="Proteomes" id="UP000503840">
    <property type="component" value="Unassembled WGS sequence"/>
</dbReference>